<dbReference type="EMBL" id="BMJQ01000006">
    <property type="protein sequence ID" value="GGF20442.1"/>
    <property type="molecule type" value="Genomic_DNA"/>
</dbReference>
<dbReference type="NCBIfam" id="TIGR03347">
    <property type="entry name" value="VI_chp_1"/>
    <property type="match status" value="1"/>
</dbReference>
<feature type="region of interest" description="Disordered" evidence="1">
    <location>
        <begin position="73"/>
        <end position="95"/>
    </location>
</feature>
<proteinExistence type="predicted"/>
<evidence type="ECO:0000313" key="3">
    <source>
        <dbReference type="Proteomes" id="UP000646365"/>
    </source>
</evidence>
<dbReference type="PANTHER" id="PTHR35564:SF4">
    <property type="entry name" value="CYTOPLASMIC PROTEIN"/>
    <property type="match status" value="1"/>
</dbReference>
<evidence type="ECO:0000313" key="2">
    <source>
        <dbReference type="EMBL" id="GGF20442.1"/>
    </source>
</evidence>
<organism evidence="2 3">
    <name type="scientific">Aliidongia dinghuensis</name>
    <dbReference type="NCBI Taxonomy" id="1867774"/>
    <lineage>
        <taxon>Bacteria</taxon>
        <taxon>Pseudomonadati</taxon>
        <taxon>Pseudomonadota</taxon>
        <taxon>Alphaproteobacteria</taxon>
        <taxon>Rhodospirillales</taxon>
        <taxon>Dongiaceae</taxon>
        <taxon>Aliidongia</taxon>
    </lineage>
</organism>
<dbReference type="Proteomes" id="UP000646365">
    <property type="component" value="Unassembled WGS sequence"/>
</dbReference>
<dbReference type="AlphaFoldDB" id="A0A8J2YU92"/>
<dbReference type="Pfam" id="PF06996">
    <property type="entry name" value="T6SS_TssG"/>
    <property type="match status" value="1"/>
</dbReference>
<dbReference type="InterPro" id="IPR010732">
    <property type="entry name" value="T6SS_TssG-like"/>
</dbReference>
<protein>
    <submittedName>
        <fullName evidence="2">Type VI secretion protein</fullName>
    </submittedName>
</protein>
<dbReference type="PANTHER" id="PTHR35564">
    <property type="match status" value="1"/>
</dbReference>
<reference evidence="2" key="2">
    <citation type="submission" date="2020-09" db="EMBL/GenBank/DDBJ databases">
        <authorList>
            <person name="Sun Q."/>
            <person name="Zhou Y."/>
        </authorList>
    </citation>
    <scope>NUCLEOTIDE SEQUENCE</scope>
    <source>
        <strain evidence="2">CGMCC 1.15725</strain>
    </source>
</reference>
<sequence>MTTVALQPGGQPEGQPVASPPGLLAQLQTAPEQFELFRAVQILEQFLARMAPNDAGDDPGATADMPAGPAIRFSSHQSLSFPPTEVRGLESRRPHDRTSDVRLIVNLMGLTGSLGALPQVYSELALRALHARNPAFTQFLDLFNDRLIRLLHEAWRRYRLPALTETHGRAGTDPARAILYAIAGLGQPSLRNRLRLEDEPLAYYAGLFGQMPKSAISLEQLIADFTGLPVRIEQFQARRVAIPLTEQTAVPATDAGGSFNQLGVDAIVGEAMLDVQGCFRVVLGALTYPNFLAYLPGRPAVLRLNDLVRTYVGPDFSYEIQLVLRRDQIPPCILPEEATSEGAMTGGPRLGWNSWVTSLPPLVDAGDAVFDADGMVRVVASAFE</sequence>
<comment type="caution">
    <text evidence="2">The sequence shown here is derived from an EMBL/GenBank/DDBJ whole genome shotgun (WGS) entry which is preliminary data.</text>
</comment>
<evidence type="ECO:0000256" key="1">
    <source>
        <dbReference type="SAM" id="MobiDB-lite"/>
    </source>
</evidence>
<reference evidence="2" key="1">
    <citation type="journal article" date="2014" name="Int. J. Syst. Evol. Microbiol.">
        <title>Complete genome sequence of Corynebacterium casei LMG S-19264T (=DSM 44701T), isolated from a smear-ripened cheese.</title>
        <authorList>
            <consortium name="US DOE Joint Genome Institute (JGI-PGF)"/>
            <person name="Walter F."/>
            <person name="Albersmeier A."/>
            <person name="Kalinowski J."/>
            <person name="Ruckert C."/>
        </authorList>
    </citation>
    <scope>NUCLEOTIDE SEQUENCE</scope>
    <source>
        <strain evidence="2">CGMCC 1.15725</strain>
    </source>
</reference>
<accession>A0A8J2YU92</accession>
<gene>
    <name evidence="2" type="primary">impH</name>
    <name evidence="2" type="ORF">GCM10011611_28100</name>
</gene>
<feature type="region of interest" description="Disordered" evidence="1">
    <location>
        <begin position="1"/>
        <end position="20"/>
    </location>
</feature>
<name>A0A8J2YU92_9PROT</name>
<keyword evidence="3" id="KW-1185">Reference proteome</keyword>